<dbReference type="PANTHER" id="PTHR13693">
    <property type="entry name" value="CLASS II AMINOTRANSFERASE/8-AMINO-7-OXONONANOATE SYNTHASE"/>
    <property type="match status" value="1"/>
</dbReference>
<evidence type="ECO:0000256" key="2">
    <source>
        <dbReference type="ARBA" id="ARBA00013187"/>
    </source>
</evidence>
<dbReference type="InterPro" id="IPR050087">
    <property type="entry name" value="AON_synthase_class-II"/>
</dbReference>
<dbReference type="Gene3D" id="3.40.640.10">
    <property type="entry name" value="Type I PLP-dependent aspartate aminotransferase-like (Major domain)"/>
    <property type="match status" value="1"/>
</dbReference>
<evidence type="ECO:0000256" key="4">
    <source>
        <dbReference type="ARBA" id="ARBA00047715"/>
    </source>
</evidence>
<evidence type="ECO:0000259" key="5">
    <source>
        <dbReference type="Pfam" id="PF00155"/>
    </source>
</evidence>
<organism evidence="6 7">
    <name type="scientific">Rhodococcus tibetensis</name>
    <dbReference type="NCBI Taxonomy" id="2965064"/>
    <lineage>
        <taxon>Bacteria</taxon>
        <taxon>Bacillati</taxon>
        <taxon>Actinomycetota</taxon>
        <taxon>Actinomycetes</taxon>
        <taxon>Mycobacteriales</taxon>
        <taxon>Nocardiaceae</taxon>
        <taxon>Rhodococcus</taxon>
    </lineage>
</organism>
<gene>
    <name evidence="6" type="ORF">NOF53_07055</name>
</gene>
<dbReference type="GO" id="GO:0008483">
    <property type="term" value="F:transaminase activity"/>
    <property type="evidence" value="ECO:0007669"/>
    <property type="project" value="UniProtKB-KW"/>
</dbReference>
<sequence length="421" mass="44485">MTIIERTYMGVHCMGTTSLTRLIGHDPRIEMFKALRDSGHLPFFREMQSATAPTMSVEGRQMTMLGSNNYLGLSTHPAVVEGAARALREFGTATTGSRLMNGTIDLHLRIEAELAQWHGTEDAIVFTTGYQTNLGTIGALVPPGGPVVVDQYAHASIQDGCRLAGADLRRFRHNDMGSLRAALTELGSVVPVLVIIDGLYSMEGDFAPLTEVQELCDDFGAVLMVDEAHSVGLFGDRGTGVSEMAGLADRVPVRMGSLSKGLASTGGFVAGTRDLIDTIRGRARAFQFSTAGVPSTLGAALAAIQLARSDEGRALAAQSAENARFLRSELQARGVDVGSDPSVAGLSPSPIVPVYVGDDLRVIEAWRTLFDDGIYCNAAVHPAVPAGNALLRVCVMATHTAEQLEFAADAIAQSLDVTAAA</sequence>
<reference evidence="6 7" key="1">
    <citation type="submission" date="2022-07" db="EMBL/GenBank/DDBJ databases">
        <title>Degradation activity of malathion, p-nitrophenol and potential low-temperature adaptation strategy of Rhodococcus sp. FXJ9.536.</title>
        <authorList>
            <person name="Huang J."/>
            <person name="Huang Y."/>
        </authorList>
    </citation>
    <scope>NUCLEOTIDE SEQUENCE [LARGE SCALE GENOMIC DNA]</scope>
    <source>
        <strain evidence="6 7">FXJ9.536</strain>
    </source>
</reference>
<keyword evidence="7" id="KW-1185">Reference proteome</keyword>
<dbReference type="EMBL" id="JANFQF010000005">
    <property type="protein sequence ID" value="MCQ4118930.1"/>
    <property type="molecule type" value="Genomic_DNA"/>
</dbReference>
<dbReference type="InterPro" id="IPR015421">
    <property type="entry name" value="PyrdxlP-dep_Trfase_major"/>
</dbReference>
<accession>A0ABT1QCT0</accession>
<comment type="catalytic activity">
    <reaction evidence="4">
        <text>6-carboxyhexanoyl-[ACP] + L-alanine + H(+) = (8S)-8-amino-7-oxononanoate + holo-[ACP] + CO2</text>
        <dbReference type="Rhea" id="RHEA:42288"/>
        <dbReference type="Rhea" id="RHEA-COMP:9685"/>
        <dbReference type="Rhea" id="RHEA-COMP:9955"/>
        <dbReference type="ChEBI" id="CHEBI:15378"/>
        <dbReference type="ChEBI" id="CHEBI:16526"/>
        <dbReference type="ChEBI" id="CHEBI:57972"/>
        <dbReference type="ChEBI" id="CHEBI:64479"/>
        <dbReference type="ChEBI" id="CHEBI:78846"/>
        <dbReference type="ChEBI" id="CHEBI:149468"/>
        <dbReference type="EC" id="2.3.1.47"/>
    </reaction>
</comment>
<dbReference type="PANTHER" id="PTHR13693:SF3">
    <property type="entry name" value="LD36009P"/>
    <property type="match status" value="1"/>
</dbReference>
<evidence type="ECO:0000313" key="7">
    <source>
        <dbReference type="Proteomes" id="UP001524501"/>
    </source>
</evidence>
<dbReference type="InterPro" id="IPR004839">
    <property type="entry name" value="Aminotransferase_I/II_large"/>
</dbReference>
<keyword evidence="6" id="KW-0032">Aminotransferase</keyword>
<dbReference type="SUPFAM" id="SSF53383">
    <property type="entry name" value="PLP-dependent transferases"/>
    <property type="match status" value="1"/>
</dbReference>
<comment type="cofactor">
    <cofactor evidence="1">
        <name>pyridoxal 5'-phosphate</name>
        <dbReference type="ChEBI" id="CHEBI:597326"/>
    </cofactor>
</comment>
<dbReference type="EC" id="2.3.1.47" evidence="2"/>
<evidence type="ECO:0000313" key="6">
    <source>
        <dbReference type="EMBL" id="MCQ4118930.1"/>
    </source>
</evidence>
<dbReference type="RefSeq" id="WP_255966753.1">
    <property type="nucleotide sequence ID" value="NZ_JANFQF010000005.1"/>
</dbReference>
<feature type="domain" description="Aminotransferase class I/classII large" evidence="5">
    <location>
        <begin position="61"/>
        <end position="411"/>
    </location>
</feature>
<name>A0ABT1QCT0_9NOCA</name>
<dbReference type="Pfam" id="PF00155">
    <property type="entry name" value="Aminotran_1_2"/>
    <property type="match status" value="1"/>
</dbReference>
<dbReference type="Proteomes" id="UP001524501">
    <property type="component" value="Unassembled WGS sequence"/>
</dbReference>
<protein>
    <recommendedName>
        <fullName evidence="2">8-amino-7-oxononanoate synthase</fullName>
        <ecNumber evidence="2">2.3.1.47</ecNumber>
    </recommendedName>
</protein>
<evidence type="ECO:0000256" key="1">
    <source>
        <dbReference type="ARBA" id="ARBA00001933"/>
    </source>
</evidence>
<keyword evidence="3" id="KW-0808">Transferase</keyword>
<dbReference type="Gene3D" id="3.90.1150.10">
    <property type="entry name" value="Aspartate Aminotransferase, domain 1"/>
    <property type="match status" value="1"/>
</dbReference>
<dbReference type="InterPro" id="IPR015422">
    <property type="entry name" value="PyrdxlP-dep_Trfase_small"/>
</dbReference>
<dbReference type="InterPro" id="IPR015424">
    <property type="entry name" value="PyrdxlP-dep_Trfase"/>
</dbReference>
<comment type="caution">
    <text evidence="6">The sequence shown here is derived from an EMBL/GenBank/DDBJ whole genome shotgun (WGS) entry which is preliminary data.</text>
</comment>
<evidence type="ECO:0000256" key="3">
    <source>
        <dbReference type="ARBA" id="ARBA00022679"/>
    </source>
</evidence>
<proteinExistence type="predicted"/>